<feature type="coiled-coil region" evidence="2">
    <location>
        <begin position="167"/>
        <end position="204"/>
    </location>
</feature>
<proteinExistence type="predicted"/>
<evidence type="ECO:0000313" key="4">
    <source>
        <dbReference type="Proteomes" id="UP001150062"/>
    </source>
</evidence>
<evidence type="ECO:0000256" key="2">
    <source>
        <dbReference type="SAM" id="Coils"/>
    </source>
</evidence>
<dbReference type="EMBL" id="JAOAOG010000239">
    <property type="protein sequence ID" value="KAJ6237719.1"/>
    <property type="molecule type" value="Genomic_DNA"/>
</dbReference>
<feature type="repeat" description="CHCR" evidence="1">
    <location>
        <begin position="1"/>
        <end position="130"/>
    </location>
</feature>
<dbReference type="InterPro" id="IPR011990">
    <property type="entry name" value="TPR-like_helical_dom_sf"/>
</dbReference>
<evidence type="ECO:0000313" key="3">
    <source>
        <dbReference type="EMBL" id="KAJ6237719.1"/>
    </source>
</evidence>
<dbReference type="InterPro" id="IPR016024">
    <property type="entry name" value="ARM-type_fold"/>
</dbReference>
<organism evidence="3 4">
    <name type="scientific">Anaeramoeba flamelloides</name>
    <dbReference type="NCBI Taxonomy" id="1746091"/>
    <lineage>
        <taxon>Eukaryota</taxon>
        <taxon>Metamonada</taxon>
        <taxon>Anaeramoebidae</taxon>
        <taxon>Anaeramoeba</taxon>
    </lineage>
</organism>
<reference evidence="3" key="1">
    <citation type="submission" date="2022-08" db="EMBL/GenBank/DDBJ databases">
        <title>Novel sulfate-reducing endosymbionts in the free-living metamonad Anaeramoeba.</title>
        <authorList>
            <person name="Jerlstrom-Hultqvist J."/>
            <person name="Cepicka I."/>
            <person name="Gallot-Lavallee L."/>
            <person name="Salas-Leiva D."/>
            <person name="Curtis B.A."/>
            <person name="Zahonova K."/>
            <person name="Pipaliya S."/>
            <person name="Dacks J."/>
            <person name="Roger A.J."/>
        </authorList>
    </citation>
    <scope>NUCLEOTIDE SEQUENCE</scope>
    <source>
        <strain evidence="3">Schooner1</strain>
    </source>
</reference>
<sequence length="235" mass="27693">MEMRKAQHLPLIKPYLVSVQQNNIKAVNEALNQLYVEDGEYENLQVSIDTFDNFDQTGFARTLEENELLEFRRISAYIYKRNGKFSKSVELSKKDQLYKDAMTTACASKTQEIGEELLTFFVENELKECFGACLYMCYDIIRPDVALELAWRFNIVDFAMPFLIQTFREYSTRISKLEDENQELKEIAQNEKNEQIEQQQVEQDVLQDPNQDQYFGMGGGINEFNENFNQFENYY</sequence>
<dbReference type="PROSITE" id="PS50236">
    <property type="entry name" value="CHCR"/>
    <property type="match status" value="1"/>
</dbReference>
<dbReference type="SMART" id="SM00299">
    <property type="entry name" value="CLH"/>
    <property type="match status" value="1"/>
</dbReference>
<dbReference type="Gene3D" id="1.25.40.10">
    <property type="entry name" value="Tetratricopeptide repeat domain"/>
    <property type="match status" value="1"/>
</dbReference>
<dbReference type="InterPro" id="IPR000547">
    <property type="entry name" value="Clathrin_H-chain/VPS_repeat"/>
</dbReference>
<protein>
    <submittedName>
        <fullName evidence="3">Clathrin heavy chain</fullName>
    </submittedName>
</protein>
<comment type="caution">
    <text evidence="3">The sequence shown here is derived from an EMBL/GenBank/DDBJ whole genome shotgun (WGS) entry which is preliminary data.</text>
</comment>
<dbReference type="PANTHER" id="PTHR10292:SF1">
    <property type="entry name" value="CLATHRIN HEAVY CHAIN"/>
    <property type="match status" value="1"/>
</dbReference>
<gene>
    <name evidence="3" type="ORF">M0813_27284</name>
</gene>
<dbReference type="SUPFAM" id="SSF48371">
    <property type="entry name" value="ARM repeat"/>
    <property type="match status" value="1"/>
</dbReference>
<dbReference type="PANTHER" id="PTHR10292">
    <property type="entry name" value="CLATHRIN HEAVY CHAIN RELATED"/>
    <property type="match status" value="1"/>
</dbReference>
<keyword evidence="2" id="KW-0175">Coiled coil</keyword>
<dbReference type="Proteomes" id="UP001150062">
    <property type="component" value="Unassembled WGS sequence"/>
</dbReference>
<evidence type="ECO:0000256" key="1">
    <source>
        <dbReference type="PROSITE-ProRule" id="PRU01006"/>
    </source>
</evidence>
<keyword evidence="4" id="KW-1185">Reference proteome</keyword>
<dbReference type="Gene3D" id="1.25.40.730">
    <property type="match status" value="1"/>
</dbReference>
<dbReference type="InterPro" id="IPR055358">
    <property type="entry name" value="CHCR"/>
</dbReference>
<name>A0ABQ8Y218_9EUKA</name>
<dbReference type="Pfam" id="PF00637">
    <property type="entry name" value="Clathrin"/>
    <property type="match status" value="1"/>
</dbReference>
<accession>A0ABQ8Y218</accession>